<dbReference type="InterPro" id="IPR036396">
    <property type="entry name" value="Cyt_P450_sf"/>
</dbReference>
<reference evidence="6 7" key="1">
    <citation type="submission" date="2024-07" db="EMBL/GenBank/DDBJ databases">
        <title>Section-level genome sequencing and comparative genomics of Aspergillus sections Usti and Cavernicolus.</title>
        <authorList>
            <consortium name="Lawrence Berkeley National Laboratory"/>
            <person name="Nybo J.L."/>
            <person name="Vesth T.C."/>
            <person name="Theobald S."/>
            <person name="Frisvad J.C."/>
            <person name="Larsen T.O."/>
            <person name="Kjaerboelling I."/>
            <person name="Rothschild-Mancinelli K."/>
            <person name="Lyhne E.K."/>
            <person name="Kogle M.E."/>
            <person name="Barry K."/>
            <person name="Clum A."/>
            <person name="Na H."/>
            <person name="Ledsgaard L."/>
            <person name="Lin J."/>
            <person name="Lipzen A."/>
            <person name="Kuo A."/>
            <person name="Riley R."/>
            <person name="Mondo S."/>
            <person name="LaButti K."/>
            <person name="Haridas S."/>
            <person name="Pangalinan J."/>
            <person name="Salamov A.A."/>
            <person name="Simmons B.A."/>
            <person name="Magnuson J.K."/>
            <person name="Chen J."/>
            <person name="Drula E."/>
            <person name="Henrissat B."/>
            <person name="Wiebenga A."/>
            <person name="Lubbers R.J."/>
            <person name="Gomes A.C."/>
            <person name="Makela M.R."/>
            <person name="Stajich J."/>
            <person name="Grigoriev I.V."/>
            <person name="Mortensen U.H."/>
            <person name="De vries R.P."/>
            <person name="Baker S.E."/>
            <person name="Andersen M.R."/>
        </authorList>
    </citation>
    <scope>NUCLEOTIDE SEQUENCE [LARGE SCALE GENOMIC DNA]</scope>
    <source>
        <strain evidence="6 7">CBS 600.67</strain>
    </source>
</reference>
<evidence type="ECO:0000256" key="4">
    <source>
        <dbReference type="RuleBase" id="RU000461"/>
    </source>
</evidence>
<evidence type="ECO:0000256" key="1">
    <source>
        <dbReference type="ARBA" id="ARBA00022723"/>
    </source>
</evidence>
<evidence type="ECO:0000256" key="3">
    <source>
        <dbReference type="ARBA" id="ARBA00023004"/>
    </source>
</evidence>
<name>A0ABR4IHA0_9EURO</name>
<organism evidence="6 7">
    <name type="scientific">Aspergillus cavernicola</name>
    <dbReference type="NCBI Taxonomy" id="176166"/>
    <lineage>
        <taxon>Eukaryota</taxon>
        <taxon>Fungi</taxon>
        <taxon>Dikarya</taxon>
        <taxon>Ascomycota</taxon>
        <taxon>Pezizomycotina</taxon>
        <taxon>Eurotiomycetes</taxon>
        <taxon>Eurotiomycetidae</taxon>
        <taxon>Eurotiales</taxon>
        <taxon>Aspergillaceae</taxon>
        <taxon>Aspergillus</taxon>
        <taxon>Aspergillus subgen. Nidulantes</taxon>
    </lineage>
</organism>
<feature type="transmembrane region" description="Helical" evidence="5">
    <location>
        <begin position="249"/>
        <end position="275"/>
    </location>
</feature>
<dbReference type="Proteomes" id="UP001610335">
    <property type="component" value="Unassembled WGS sequence"/>
</dbReference>
<keyword evidence="4" id="KW-0349">Heme</keyword>
<evidence type="ECO:0000313" key="6">
    <source>
        <dbReference type="EMBL" id="KAL2827130.1"/>
    </source>
</evidence>
<keyword evidence="5" id="KW-0812">Transmembrane</keyword>
<dbReference type="PROSITE" id="PS00086">
    <property type="entry name" value="CYTOCHROME_P450"/>
    <property type="match status" value="1"/>
</dbReference>
<keyword evidence="5" id="KW-0472">Membrane</keyword>
<keyword evidence="5" id="KW-1133">Transmembrane helix</keyword>
<evidence type="ECO:0008006" key="8">
    <source>
        <dbReference type="Google" id="ProtNLM"/>
    </source>
</evidence>
<dbReference type="Pfam" id="PF05705">
    <property type="entry name" value="DUF829"/>
    <property type="match status" value="1"/>
</dbReference>
<keyword evidence="1 4" id="KW-0479">Metal-binding</keyword>
<keyword evidence="3 4" id="KW-0408">Iron</keyword>
<dbReference type="Pfam" id="PF00067">
    <property type="entry name" value="p450"/>
    <property type="match status" value="1"/>
</dbReference>
<keyword evidence="4" id="KW-0503">Monooxygenase</keyword>
<dbReference type="PANTHER" id="PTHR12265:SF36">
    <property type="entry name" value="P450, PUTATIVE (EUROFUNG)-RELATED"/>
    <property type="match status" value="1"/>
</dbReference>
<keyword evidence="7" id="KW-1185">Reference proteome</keyword>
<dbReference type="InterPro" id="IPR001128">
    <property type="entry name" value="Cyt_P450"/>
</dbReference>
<dbReference type="InterPro" id="IPR029058">
    <property type="entry name" value="AB_hydrolase_fold"/>
</dbReference>
<gene>
    <name evidence="6" type="ORF">BDW59DRAFT_171437</name>
</gene>
<proteinExistence type="inferred from homology"/>
<evidence type="ECO:0000256" key="5">
    <source>
        <dbReference type="SAM" id="Phobius"/>
    </source>
</evidence>
<dbReference type="EMBL" id="JBFXLS010000026">
    <property type="protein sequence ID" value="KAL2827130.1"/>
    <property type="molecule type" value="Genomic_DNA"/>
</dbReference>
<sequence>MPQTWEFIPFNHGPRICLGRGVGYFQMEYTLCRIFQHFDRIEGDEQRVQRIKVELNTKMAYPLNIIGCIFPILLKLVTLPTKKKKEGMPLETLNNSAPAASHNILTLPRTINFNMENPRSTQYLKEFSRLNSQLYQTKLPEADILLIQPIVGDMIWTPDSTQLHTLTPAVVAIDAFLDTIHASNQKHCLVFHAFSNAGSHAAVQLVKAYTAVHPSSKLPITGLILDSCPGTPSAILSAKAMILALPRNLIVKFLGAVLIYSIIGVVGLLDTFGLYQNVILKTRRVLNNPSQSFLQSGMERAYLYSQTDVMVPWRDILEHAEEARKLVKDKVVRTIEFTGSGHVGHLSVSREEYADAVMSCF</sequence>
<comment type="similarity">
    <text evidence="4">Belongs to the cytochrome P450 family.</text>
</comment>
<dbReference type="Gene3D" id="1.10.630.10">
    <property type="entry name" value="Cytochrome P450"/>
    <property type="match status" value="1"/>
</dbReference>
<dbReference type="PANTHER" id="PTHR12265">
    <property type="entry name" value="TRANSMEMBRANE PROTEIN 53"/>
    <property type="match status" value="1"/>
</dbReference>
<protein>
    <recommendedName>
        <fullName evidence="8">Cytochrome P450</fullName>
    </recommendedName>
</protein>
<dbReference type="InterPro" id="IPR017972">
    <property type="entry name" value="Cyt_P450_CS"/>
</dbReference>
<evidence type="ECO:0000313" key="7">
    <source>
        <dbReference type="Proteomes" id="UP001610335"/>
    </source>
</evidence>
<dbReference type="SUPFAM" id="SSF48264">
    <property type="entry name" value="Cytochrome P450"/>
    <property type="match status" value="1"/>
</dbReference>
<accession>A0ABR4IHA0</accession>
<dbReference type="SUPFAM" id="SSF53474">
    <property type="entry name" value="alpha/beta-Hydrolases"/>
    <property type="match status" value="1"/>
</dbReference>
<dbReference type="InterPro" id="IPR008547">
    <property type="entry name" value="DUF829_TMEM53"/>
</dbReference>
<evidence type="ECO:0000256" key="2">
    <source>
        <dbReference type="ARBA" id="ARBA00023002"/>
    </source>
</evidence>
<comment type="caution">
    <text evidence="6">The sequence shown here is derived from an EMBL/GenBank/DDBJ whole genome shotgun (WGS) entry which is preliminary data.</text>
</comment>
<keyword evidence="2 4" id="KW-0560">Oxidoreductase</keyword>